<dbReference type="OrthoDB" id="10513428at2759"/>
<reference evidence="1 2" key="1">
    <citation type="submission" date="2014-04" db="EMBL/GenBank/DDBJ databases">
        <authorList>
            <consortium name="DOE Joint Genome Institute"/>
            <person name="Kuo A."/>
            <person name="Kohler A."/>
            <person name="Jargeat P."/>
            <person name="Nagy L.G."/>
            <person name="Floudas D."/>
            <person name="Copeland A."/>
            <person name="Barry K.W."/>
            <person name="Cichocki N."/>
            <person name="Veneault-Fourrey C."/>
            <person name="LaButti K."/>
            <person name="Lindquist E.A."/>
            <person name="Lipzen A."/>
            <person name="Lundell T."/>
            <person name="Morin E."/>
            <person name="Murat C."/>
            <person name="Sun H."/>
            <person name="Tunlid A."/>
            <person name="Henrissat B."/>
            <person name="Grigoriev I.V."/>
            <person name="Hibbett D.S."/>
            <person name="Martin F."/>
            <person name="Nordberg H.P."/>
            <person name="Cantor M.N."/>
            <person name="Hua S.X."/>
        </authorList>
    </citation>
    <scope>NUCLEOTIDE SEQUENCE [LARGE SCALE GENOMIC DNA]</scope>
    <source>
        <strain evidence="1 2">Ve08.2h10</strain>
    </source>
</reference>
<dbReference type="EMBL" id="KN826482">
    <property type="protein sequence ID" value="KIK78766.1"/>
    <property type="molecule type" value="Genomic_DNA"/>
</dbReference>
<dbReference type="Proteomes" id="UP000054538">
    <property type="component" value="Unassembled WGS sequence"/>
</dbReference>
<keyword evidence="2" id="KW-1185">Reference proteome</keyword>
<proteinExistence type="predicted"/>
<organism evidence="1 2">
    <name type="scientific">Paxillus rubicundulus Ve08.2h10</name>
    <dbReference type="NCBI Taxonomy" id="930991"/>
    <lineage>
        <taxon>Eukaryota</taxon>
        <taxon>Fungi</taxon>
        <taxon>Dikarya</taxon>
        <taxon>Basidiomycota</taxon>
        <taxon>Agaricomycotina</taxon>
        <taxon>Agaricomycetes</taxon>
        <taxon>Agaricomycetidae</taxon>
        <taxon>Boletales</taxon>
        <taxon>Paxilineae</taxon>
        <taxon>Paxillaceae</taxon>
        <taxon>Paxillus</taxon>
    </lineage>
</organism>
<dbReference type="HOGENOM" id="CLU_2528129_0_0_1"/>
<dbReference type="AlphaFoldDB" id="A0A0D0D549"/>
<gene>
    <name evidence="1" type="ORF">PAXRUDRAFT_163069</name>
</gene>
<sequence length="84" mass="9866">MHRRRKKPNWPMANLDALTKFFWFLEIHPSLQLPLGERIILTYASHVHLDWHWELKAGSGYNISVINSCLLDTISRDVEGHDND</sequence>
<name>A0A0D0D549_9AGAM</name>
<dbReference type="InParanoid" id="A0A0D0D549"/>
<evidence type="ECO:0000313" key="2">
    <source>
        <dbReference type="Proteomes" id="UP000054538"/>
    </source>
</evidence>
<protein>
    <submittedName>
        <fullName evidence="1">Uncharacterized protein</fullName>
    </submittedName>
</protein>
<evidence type="ECO:0000313" key="1">
    <source>
        <dbReference type="EMBL" id="KIK78766.1"/>
    </source>
</evidence>
<reference evidence="2" key="2">
    <citation type="submission" date="2015-01" db="EMBL/GenBank/DDBJ databases">
        <title>Evolutionary Origins and Diversification of the Mycorrhizal Mutualists.</title>
        <authorList>
            <consortium name="DOE Joint Genome Institute"/>
            <consortium name="Mycorrhizal Genomics Consortium"/>
            <person name="Kohler A."/>
            <person name="Kuo A."/>
            <person name="Nagy L.G."/>
            <person name="Floudas D."/>
            <person name="Copeland A."/>
            <person name="Barry K.W."/>
            <person name="Cichocki N."/>
            <person name="Veneault-Fourrey C."/>
            <person name="LaButti K."/>
            <person name="Lindquist E.A."/>
            <person name="Lipzen A."/>
            <person name="Lundell T."/>
            <person name="Morin E."/>
            <person name="Murat C."/>
            <person name="Riley R."/>
            <person name="Ohm R."/>
            <person name="Sun H."/>
            <person name="Tunlid A."/>
            <person name="Henrissat B."/>
            <person name="Grigoriev I.V."/>
            <person name="Hibbett D.S."/>
            <person name="Martin F."/>
        </authorList>
    </citation>
    <scope>NUCLEOTIDE SEQUENCE [LARGE SCALE GENOMIC DNA]</scope>
    <source>
        <strain evidence="2">Ve08.2h10</strain>
    </source>
</reference>
<accession>A0A0D0D549</accession>